<evidence type="ECO:0000313" key="5">
    <source>
        <dbReference type="Proteomes" id="UP000502035"/>
    </source>
</evidence>
<dbReference type="KEGG" id="npi:G7071_08230"/>
<dbReference type="RefSeq" id="WP_166317221.1">
    <property type="nucleotide sequence ID" value="NZ_CP049866.1"/>
</dbReference>
<feature type="compositionally biased region" description="Polar residues" evidence="1">
    <location>
        <begin position="1"/>
        <end position="16"/>
    </location>
</feature>
<gene>
    <name evidence="4" type="ORF">G7071_08230</name>
</gene>
<dbReference type="GO" id="GO:0019825">
    <property type="term" value="F:oxygen binding"/>
    <property type="evidence" value="ECO:0007669"/>
    <property type="project" value="InterPro"/>
</dbReference>
<evidence type="ECO:0000256" key="1">
    <source>
        <dbReference type="SAM" id="MobiDB-lite"/>
    </source>
</evidence>
<dbReference type="Gene3D" id="1.10.10.2840">
    <property type="entry name" value="PucR C-terminal helix-turn-helix domain"/>
    <property type="match status" value="1"/>
</dbReference>
<name>A0A6G7YEV2_9ACTN</name>
<protein>
    <submittedName>
        <fullName evidence="4">PucR family transcriptional regulator</fullName>
    </submittedName>
</protein>
<dbReference type="Pfam" id="PF14361">
    <property type="entry name" value="RsbRD_N"/>
    <property type="match status" value="1"/>
</dbReference>
<dbReference type="Proteomes" id="UP000502035">
    <property type="component" value="Chromosome"/>
</dbReference>
<dbReference type="GO" id="GO:0020037">
    <property type="term" value="F:heme binding"/>
    <property type="evidence" value="ECO:0007669"/>
    <property type="project" value="InterPro"/>
</dbReference>
<dbReference type="AlphaFoldDB" id="A0A6G7YEV2"/>
<dbReference type="EMBL" id="CP049866">
    <property type="protein sequence ID" value="QIK75424.1"/>
    <property type="molecule type" value="Genomic_DNA"/>
</dbReference>
<dbReference type="InterPro" id="IPR025751">
    <property type="entry name" value="RsbRD_N_dom"/>
</dbReference>
<dbReference type="Gene3D" id="1.10.490.10">
    <property type="entry name" value="Globins"/>
    <property type="match status" value="1"/>
</dbReference>
<reference evidence="4 5" key="1">
    <citation type="submission" date="2020-03" db="EMBL/GenBank/DDBJ databases">
        <title>Nocardioides sp. nov., isolated from fish.</title>
        <authorList>
            <person name="Hyun D.-W."/>
            <person name="Bae J.-W."/>
        </authorList>
    </citation>
    <scope>NUCLEOTIDE SEQUENCE [LARGE SCALE GENOMIC DNA]</scope>
    <source>
        <strain evidence="4 5">HDW12A</strain>
    </source>
</reference>
<dbReference type="InterPro" id="IPR042070">
    <property type="entry name" value="PucR_C-HTH_sf"/>
</dbReference>
<dbReference type="PANTHER" id="PTHR33744:SF1">
    <property type="entry name" value="DNA-BINDING TRANSCRIPTIONAL ACTIVATOR ADER"/>
    <property type="match status" value="1"/>
</dbReference>
<evidence type="ECO:0000259" key="2">
    <source>
        <dbReference type="Pfam" id="PF13556"/>
    </source>
</evidence>
<dbReference type="InterPro" id="IPR051448">
    <property type="entry name" value="CdaR-like_regulators"/>
</dbReference>
<keyword evidence="5" id="KW-1185">Reference proteome</keyword>
<organism evidence="4 5">
    <name type="scientific">Nocardioides piscis</name>
    <dbReference type="NCBI Taxonomy" id="2714938"/>
    <lineage>
        <taxon>Bacteria</taxon>
        <taxon>Bacillati</taxon>
        <taxon>Actinomycetota</taxon>
        <taxon>Actinomycetes</taxon>
        <taxon>Propionibacteriales</taxon>
        <taxon>Nocardioidaceae</taxon>
        <taxon>Nocardioides</taxon>
    </lineage>
</organism>
<feature type="domain" description="RsbT co-antagonist protein RsbRD N-terminal" evidence="3">
    <location>
        <begin position="41"/>
        <end position="182"/>
    </location>
</feature>
<feature type="domain" description="PucR C-terminal helix-turn-helix" evidence="2">
    <location>
        <begin position="351"/>
        <end position="409"/>
    </location>
</feature>
<evidence type="ECO:0000259" key="3">
    <source>
        <dbReference type="Pfam" id="PF14361"/>
    </source>
</evidence>
<feature type="region of interest" description="Disordered" evidence="1">
    <location>
        <begin position="1"/>
        <end position="24"/>
    </location>
</feature>
<sequence length="411" mass="44152">MTQLSRRPTASAQAPGQGSAPGTAVDPLAQAWRLVLPRADEIADVISSRLLAKDLDAYRTLSPHLPEDIRHSCREHIRRGLQNLSGVGADTATAVELWRETGRRRARQGMPLELVLNAYMMGARVLWEALIETATTHGDVPDADLLGAARGVWANLDVQNAVLIEAYHRERARVQRRDQQRLQTVLDGLVDGRGGDPTFADQARTELGVGVGDGVCCVVVLVNAAGSDVLGPVEDRLDRQHLVSHWHVRSGVSYGLVSGSLPGEAALVAMLAPAAVGRVAVAESPSGMAGFGTAFQLALRAAETLPYGDAGAVGVTDRLPEVLLAGDPNVTPLLVAEAFGELLDHPQAETLLSTLRALLAHDRSPTHAAAELYCHRNTVIYRMKQIERLTGRDLADPRDRMLLWLALTARG</sequence>
<accession>A0A6G7YEV2</accession>
<dbReference type="InterPro" id="IPR025736">
    <property type="entry name" value="PucR_C-HTH_dom"/>
</dbReference>
<dbReference type="Pfam" id="PF13556">
    <property type="entry name" value="HTH_30"/>
    <property type="match status" value="1"/>
</dbReference>
<evidence type="ECO:0000313" key="4">
    <source>
        <dbReference type="EMBL" id="QIK75424.1"/>
    </source>
</evidence>
<dbReference type="InterPro" id="IPR012292">
    <property type="entry name" value="Globin/Proto"/>
</dbReference>
<dbReference type="PANTHER" id="PTHR33744">
    <property type="entry name" value="CARBOHYDRATE DIACID REGULATOR"/>
    <property type="match status" value="1"/>
</dbReference>
<proteinExistence type="predicted"/>